<dbReference type="GO" id="GO:0030001">
    <property type="term" value="P:metal ion transport"/>
    <property type="evidence" value="ECO:0007669"/>
    <property type="project" value="UniProtKB-ARBA"/>
</dbReference>
<evidence type="ECO:0000313" key="9">
    <source>
        <dbReference type="EMBL" id="KIC04580.1"/>
    </source>
</evidence>
<dbReference type="PANTHER" id="PTHR32024">
    <property type="entry name" value="TRK SYSTEM POTASSIUM UPTAKE PROTEIN TRKG-RELATED"/>
    <property type="match status" value="1"/>
</dbReference>
<organism evidence="9 10">
    <name type="scientific">Ligilactobacillus ruminis DPC 6832</name>
    <dbReference type="NCBI Taxonomy" id="1402208"/>
    <lineage>
        <taxon>Bacteria</taxon>
        <taxon>Bacillati</taxon>
        <taxon>Bacillota</taxon>
        <taxon>Bacilli</taxon>
        <taxon>Lactobacillales</taxon>
        <taxon>Lactobacillaceae</taxon>
        <taxon>Ligilactobacillus</taxon>
    </lineage>
</organism>
<feature type="transmembrane region" description="Helical" evidence="8">
    <location>
        <begin position="155"/>
        <end position="176"/>
    </location>
</feature>
<evidence type="ECO:0000256" key="1">
    <source>
        <dbReference type="ARBA" id="ARBA00004651"/>
    </source>
</evidence>
<evidence type="ECO:0000313" key="10">
    <source>
        <dbReference type="Proteomes" id="UP000031011"/>
    </source>
</evidence>
<keyword evidence="7 8" id="KW-0472">Membrane</keyword>
<name>A0A837DVY5_9LACO</name>
<dbReference type="PANTHER" id="PTHR32024:SF4">
    <property type="entry name" value="KTR SYSTEM POTASSIUM UPTAKE PROTEIN D"/>
    <property type="match status" value="1"/>
</dbReference>
<gene>
    <name evidence="9" type="ORF">LRN_0212</name>
</gene>
<protein>
    <submittedName>
        <fullName evidence="9">Putative H-transporting two-sector ATPase</fullName>
    </submittedName>
</protein>
<dbReference type="GO" id="GO:0008324">
    <property type="term" value="F:monoatomic cation transmembrane transporter activity"/>
    <property type="evidence" value="ECO:0007669"/>
    <property type="project" value="InterPro"/>
</dbReference>
<dbReference type="Pfam" id="PF02386">
    <property type="entry name" value="TrkH"/>
    <property type="match status" value="1"/>
</dbReference>
<keyword evidence="4 8" id="KW-0812">Transmembrane</keyword>
<accession>A0A837DVY5</accession>
<evidence type="ECO:0000256" key="8">
    <source>
        <dbReference type="SAM" id="Phobius"/>
    </source>
</evidence>
<comment type="subcellular location">
    <subcellularLocation>
        <location evidence="1">Cell membrane</location>
        <topology evidence="1">Multi-pass membrane protein</topology>
    </subcellularLocation>
</comment>
<comment type="caution">
    <text evidence="9">The sequence shown here is derived from an EMBL/GenBank/DDBJ whole genome shotgun (WGS) entry which is preliminary data.</text>
</comment>
<keyword evidence="5 8" id="KW-1133">Transmembrane helix</keyword>
<dbReference type="Proteomes" id="UP000031011">
    <property type="component" value="Unassembled WGS sequence"/>
</dbReference>
<evidence type="ECO:0000256" key="6">
    <source>
        <dbReference type="ARBA" id="ARBA00023065"/>
    </source>
</evidence>
<feature type="transmembrane region" description="Helical" evidence="8">
    <location>
        <begin position="35"/>
        <end position="54"/>
    </location>
</feature>
<evidence type="ECO:0000256" key="4">
    <source>
        <dbReference type="ARBA" id="ARBA00022692"/>
    </source>
</evidence>
<evidence type="ECO:0000256" key="2">
    <source>
        <dbReference type="ARBA" id="ARBA00022448"/>
    </source>
</evidence>
<sequence length="195" mass="21274">MRGTLSRQDWFDKLMTAMFYSVSSRNAGLQINDMAEFNTTTILILAILMFIGASPSSVGGGVRTTTVGIFILYMFSFIRGHNNINVFNRRIGRDDVQKAIVVVGLSTILCVGAILILSITEDASLLSIVFEVASAFGTTGLSLGITSSLTLVGKIVIMGLMFVGRIGMLYTLLFFIPKRNRDLSYELPTEKVIIG</sequence>
<keyword evidence="3" id="KW-1003">Cell membrane</keyword>
<proteinExistence type="predicted"/>
<feature type="transmembrane region" description="Helical" evidence="8">
    <location>
        <begin position="60"/>
        <end position="78"/>
    </location>
</feature>
<evidence type="ECO:0000256" key="5">
    <source>
        <dbReference type="ARBA" id="ARBA00022989"/>
    </source>
</evidence>
<dbReference type="AlphaFoldDB" id="A0A837DVY5"/>
<dbReference type="GO" id="GO:0005886">
    <property type="term" value="C:plasma membrane"/>
    <property type="evidence" value="ECO:0007669"/>
    <property type="project" value="UniProtKB-SubCell"/>
</dbReference>
<keyword evidence="2" id="KW-0813">Transport</keyword>
<dbReference type="EMBL" id="AWYA01000095">
    <property type="protein sequence ID" value="KIC04580.1"/>
    <property type="molecule type" value="Genomic_DNA"/>
</dbReference>
<keyword evidence="6" id="KW-0406">Ion transport</keyword>
<dbReference type="InterPro" id="IPR003445">
    <property type="entry name" value="Cat_transpt"/>
</dbReference>
<evidence type="ECO:0000256" key="7">
    <source>
        <dbReference type="ARBA" id="ARBA00023136"/>
    </source>
</evidence>
<feature type="transmembrane region" description="Helical" evidence="8">
    <location>
        <begin position="99"/>
        <end position="119"/>
    </location>
</feature>
<evidence type="ECO:0000256" key="3">
    <source>
        <dbReference type="ARBA" id="ARBA00022475"/>
    </source>
</evidence>
<reference evidence="9 10" key="1">
    <citation type="journal article" date="2015" name="BMC Microbiol.">
        <title>Lactobacillus ruminis strains cluster according to their mammalian gut source.</title>
        <authorList>
            <person name="O' Donnell M.M."/>
            <person name="Harris H.M."/>
            <person name="Lynch D.B."/>
            <person name="Ross R.P."/>
            <person name="O'Toole P.W."/>
        </authorList>
    </citation>
    <scope>NUCLEOTIDE SEQUENCE [LARGE SCALE GENOMIC DNA]</scope>
    <source>
        <strain evidence="9 10">DPC 6832</strain>
    </source>
</reference>